<evidence type="ECO:0000313" key="1">
    <source>
        <dbReference type="EMBL" id="KAJ8977593.1"/>
    </source>
</evidence>
<reference evidence="1" key="1">
    <citation type="journal article" date="2023" name="Insect Mol. Biol.">
        <title>Genome sequencing provides insights into the evolution of gene families encoding plant cell wall-degrading enzymes in longhorned beetles.</title>
        <authorList>
            <person name="Shin N.R."/>
            <person name="Okamura Y."/>
            <person name="Kirsch R."/>
            <person name="Pauchet Y."/>
        </authorList>
    </citation>
    <scope>NUCLEOTIDE SEQUENCE</scope>
    <source>
        <strain evidence="1">MMC_N1</strain>
    </source>
</reference>
<accession>A0ABQ9JHT7</accession>
<proteinExistence type="predicted"/>
<organism evidence="1 2">
    <name type="scientific">Molorchus minor</name>
    <dbReference type="NCBI Taxonomy" id="1323400"/>
    <lineage>
        <taxon>Eukaryota</taxon>
        <taxon>Metazoa</taxon>
        <taxon>Ecdysozoa</taxon>
        <taxon>Arthropoda</taxon>
        <taxon>Hexapoda</taxon>
        <taxon>Insecta</taxon>
        <taxon>Pterygota</taxon>
        <taxon>Neoptera</taxon>
        <taxon>Endopterygota</taxon>
        <taxon>Coleoptera</taxon>
        <taxon>Polyphaga</taxon>
        <taxon>Cucujiformia</taxon>
        <taxon>Chrysomeloidea</taxon>
        <taxon>Cerambycidae</taxon>
        <taxon>Lamiinae</taxon>
        <taxon>Monochamini</taxon>
        <taxon>Molorchus</taxon>
    </lineage>
</organism>
<name>A0ABQ9JHT7_9CUCU</name>
<sequence length="112" mass="12685">MILRFRGHRKLFTPSTRKSFSVTNSELNIGDGYVIWGASTEVLRLEANDVQSVTTVTQCHRTSTLNVTVSYTDEDLTMKNVRGNVKPVSHIRGHRLLEVFEASKQNYSTKNV</sequence>
<comment type="caution">
    <text evidence="1">The sequence shown here is derived from an EMBL/GenBank/DDBJ whole genome shotgun (WGS) entry which is preliminary data.</text>
</comment>
<keyword evidence="2" id="KW-1185">Reference proteome</keyword>
<evidence type="ECO:0000313" key="2">
    <source>
        <dbReference type="Proteomes" id="UP001162164"/>
    </source>
</evidence>
<dbReference type="Proteomes" id="UP001162164">
    <property type="component" value="Unassembled WGS sequence"/>
</dbReference>
<protein>
    <submittedName>
        <fullName evidence="1">Uncharacterized protein</fullName>
    </submittedName>
</protein>
<gene>
    <name evidence="1" type="ORF">NQ317_018361</name>
</gene>
<dbReference type="EMBL" id="JAPWTJ010000527">
    <property type="protein sequence ID" value="KAJ8977593.1"/>
    <property type="molecule type" value="Genomic_DNA"/>
</dbReference>